<proteinExistence type="predicted"/>
<evidence type="ECO:0000313" key="1">
    <source>
        <dbReference type="EMBL" id="QDV04637.1"/>
    </source>
</evidence>
<organism evidence="1 2">
    <name type="scientific">Saltatorellus ferox</name>
    <dbReference type="NCBI Taxonomy" id="2528018"/>
    <lineage>
        <taxon>Bacteria</taxon>
        <taxon>Pseudomonadati</taxon>
        <taxon>Planctomycetota</taxon>
        <taxon>Planctomycetia</taxon>
        <taxon>Planctomycetia incertae sedis</taxon>
        <taxon>Saltatorellus</taxon>
    </lineage>
</organism>
<dbReference type="EMBL" id="CP036434">
    <property type="protein sequence ID" value="QDV04637.1"/>
    <property type="molecule type" value="Genomic_DNA"/>
</dbReference>
<evidence type="ECO:0000313" key="2">
    <source>
        <dbReference type="Proteomes" id="UP000320390"/>
    </source>
</evidence>
<gene>
    <name evidence="1" type="ORF">Poly30_01280</name>
</gene>
<protein>
    <submittedName>
        <fullName evidence="1">Uncharacterized protein</fullName>
    </submittedName>
</protein>
<accession>A0A518EKL8</accession>
<reference evidence="1 2" key="1">
    <citation type="submission" date="2019-02" db="EMBL/GenBank/DDBJ databases">
        <title>Deep-cultivation of Planctomycetes and their phenomic and genomic characterization uncovers novel biology.</title>
        <authorList>
            <person name="Wiegand S."/>
            <person name="Jogler M."/>
            <person name="Boedeker C."/>
            <person name="Pinto D."/>
            <person name="Vollmers J."/>
            <person name="Rivas-Marin E."/>
            <person name="Kohn T."/>
            <person name="Peeters S.H."/>
            <person name="Heuer A."/>
            <person name="Rast P."/>
            <person name="Oberbeckmann S."/>
            <person name="Bunk B."/>
            <person name="Jeske O."/>
            <person name="Meyerdierks A."/>
            <person name="Storesund J.E."/>
            <person name="Kallscheuer N."/>
            <person name="Luecker S."/>
            <person name="Lage O.M."/>
            <person name="Pohl T."/>
            <person name="Merkel B.J."/>
            <person name="Hornburger P."/>
            <person name="Mueller R.-W."/>
            <person name="Bruemmer F."/>
            <person name="Labrenz M."/>
            <person name="Spormann A.M."/>
            <person name="Op den Camp H."/>
            <person name="Overmann J."/>
            <person name="Amann R."/>
            <person name="Jetten M.S.M."/>
            <person name="Mascher T."/>
            <person name="Medema M.H."/>
            <person name="Devos D.P."/>
            <person name="Kaster A.-K."/>
            <person name="Ovreas L."/>
            <person name="Rohde M."/>
            <person name="Galperin M.Y."/>
            <person name="Jogler C."/>
        </authorList>
    </citation>
    <scope>NUCLEOTIDE SEQUENCE [LARGE SCALE GENOMIC DNA]</scope>
    <source>
        <strain evidence="1 2">Poly30</strain>
    </source>
</reference>
<sequence length="325" mass="35935">MINIQTFLVLLVGALSASLSRFSSPQEQRFFCPSRIDLSAARTSVPIDGALELTFEFTAGDEGFLFSRACLTPGSDLEGRVRFEVVDPDAVRTVLFAVDALFATSYLDRDVLTAIAPGQTVSEFAFLHGETLLSHRRNPDIEGGVDRVYRTVFRQAGTYLIAAIHGAGESLVRSNVLSVTVVAPKGDNDVAVQAELRKLMDAGLSVHPEFRGDFSSEVEKGWVSKFRQLRSTALEGHYLDIMNITELAWCANALSPISLGRRVYRAREDPDKMLEECNRSESIILSSIGGDAGFPMMNSLVLTRFRMARRHLEKVVLRRSGSTRR</sequence>
<name>A0A518EKL8_9BACT</name>
<dbReference type="AlphaFoldDB" id="A0A518EKL8"/>
<keyword evidence="2" id="KW-1185">Reference proteome</keyword>
<dbReference type="Proteomes" id="UP000320390">
    <property type="component" value="Chromosome"/>
</dbReference>